<protein>
    <submittedName>
        <fullName evidence="2">Uncharacterized protein</fullName>
    </submittedName>
</protein>
<feature type="region of interest" description="Disordered" evidence="1">
    <location>
        <begin position="1"/>
        <end position="20"/>
    </location>
</feature>
<dbReference type="EMBL" id="CM003372">
    <property type="protein sequence ID" value="KOM34908.1"/>
    <property type="molecule type" value="Genomic_DNA"/>
</dbReference>
<evidence type="ECO:0000256" key="1">
    <source>
        <dbReference type="SAM" id="MobiDB-lite"/>
    </source>
</evidence>
<reference evidence="3" key="1">
    <citation type="journal article" date="2015" name="Proc. Natl. Acad. Sci. U.S.A.">
        <title>Genome sequencing of adzuki bean (Vigna angularis) provides insight into high starch and low fat accumulation and domestication.</title>
        <authorList>
            <person name="Yang K."/>
            <person name="Tian Z."/>
            <person name="Chen C."/>
            <person name="Luo L."/>
            <person name="Zhao B."/>
            <person name="Wang Z."/>
            <person name="Yu L."/>
            <person name="Li Y."/>
            <person name="Sun Y."/>
            <person name="Li W."/>
            <person name="Chen Y."/>
            <person name="Li Y."/>
            <person name="Zhang Y."/>
            <person name="Ai D."/>
            <person name="Zhao J."/>
            <person name="Shang C."/>
            <person name="Ma Y."/>
            <person name="Wu B."/>
            <person name="Wang M."/>
            <person name="Gao L."/>
            <person name="Sun D."/>
            <person name="Zhang P."/>
            <person name="Guo F."/>
            <person name="Wang W."/>
            <person name="Li Y."/>
            <person name="Wang J."/>
            <person name="Varshney R.K."/>
            <person name="Wang J."/>
            <person name="Ling H.Q."/>
            <person name="Wan P."/>
        </authorList>
    </citation>
    <scope>NUCLEOTIDE SEQUENCE</scope>
    <source>
        <strain evidence="3">cv. Jingnong 6</strain>
    </source>
</reference>
<dbReference type="Gramene" id="KOM34908">
    <property type="protein sequence ID" value="KOM34908"/>
    <property type="gene ID" value="LR48_Vigan02g105800"/>
</dbReference>
<evidence type="ECO:0000313" key="2">
    <source>
        <dbReference type="EMBL" id="KOM34908.1"/>
    </source>
</evidence>
<dbReference type="Proteomes" id="UP000053144">
    <property type="component" value="Chromosome 2"/>
</dbReference>
<proteinExistence type="predicted"/>
<sequence>MSSDFSGAEGRGYADDDINNPSSSLVAFTGYGAGASPSGNSSDLLVDSDVPEEVAIHVDSTGAWDGKPRAWPVVPGYTGLLMGTQADTCGFPLFLPCAASSDQALGFLRTIGNRHLLTLFNSSYKDFKGHFFKVVPLETGYQSFCFPNKETKFPFYWTTNPKKVISWPKPQMTPEDLDLINQLCQLPPKFSCRALIGFLGNNDLPSNVFGLLSPDSWVAKRIHFDLFAEEKALELCRSNPLNLGLRSSLEACPKTKVRVHKRNLPHSLGLGLRSSLKACPKTNVRVHKRNLPHPLGLGLRSSLEVCPKTKVRVHKRNLSHPLGLGLRSSLEACPKIKVRVHKRNMPHPLGLGLRSSLEACPKTKVRVHKRNLPLPLGLGLRSSLEACPKIKVRVHKRNLPLPLGLGLRSSLEACPKIKVRVHKRNLPLPLGLGLRSSLEACPKIKVRVHKRNLPLPLGLGLRSSLEACPKTKVRVHKRNLPHPLGC</sequence>
<gene>
    <name evidence="2" type="ORF">LR48_Vigan02g105800</name>
</gene>
<name>A0A0L9TWE0_PHAAN</name>
<organism evidence="2 3">
    <name type="scientific">Phaseolus angularis</name>
    <name type="common">Azuki bean</name>
    <name type="synonym">Vigna angularis</name>
    <dbReference type="NCBI Taxonomy" id="3914"/>
    <lineage>
        <taxon>Eukaryota</taxon>
        <taxon>Viridiplantae</taxon>
        <taxon>Streptophyta</taxon>
        <taxon>Embryophyta</taxon>
        <taxon>Tracheophyta</taxon>
        <taxon>Spermatophyta</taxon>
        <taxon>Magnoliopsida</taxon>
        <taxon>eudicotyledons</taxon>
        <taxon>Gunneridae</taxon>
        <taxon>Pentapetalae</taxon>
        <taxon>rosids</taxon>
        <taxon>fabids</taxon>
        <taxon>Fabales</taxon>
        <taxon>Fabaceae</taxon>
        <taxon>Papilionoideae</taxon>
        <taxon>50 kb inversion clade</taxon>
        <taxon>NPAAA clade</taxon>
        <taxon>indigoferoid/millettioid clade</taxon>
        <taxon>Phaseoleae</taxon>
        <taxon>Vigna</taxon>
    </lineage>
</organism>
<accession>A0A0L9TWE0</accession>
<dbReference type="AlphaFoldDB" id="A0A0L9TWE0"/>
<evidence type="ECO:0000313" key="3">
    <source>
        <dbReference type="Proteomes" id="UP000053144"/>
    </source>
</evidence>